<sequence length="92" mass="10461">MEVANMLSSSSAKFGKHRLCREAHKHMNKDWEVIIQHTYRKGNKLTDGIDSMAWDKPLQCFVFYSPPDVIRNLLNANANGVVTPRLVVVFSS</sequence>
<evidence type="ECO:0000313" key="2">
    <source>
        <dbReference type="Proteomes" id="UP001358586"/>
    </source>
</evidence>
<comment type="caution">
    <text evidence="1">The sequence shown here is derived from an EMBL/GenBank/DDBJ whole genome shotgun (WGS) entry which is preliminary data.</text>
</comment>
<organism evidence="1 2">
    <name type="scientific">Gossypium arboreum</name>
    <name type="common">Tree cotton</name>
    <name type="synonym">Gossypium nanking</name>
    <dbReference type="NCBI Taxonomy" id="29729"/>
    <lineage>
        <taxon>Eukaryota</taxon>
        <taxon>Viridiplantae</taxon>
        <taxon>Streptophyta</taxon>
        <taxon>Embryophyta</taxon>
        <taxon>Tracheophyta</taxon>
        <taxon>Spermatophyta</taxon>
        <taxon>Magnoliopsida</taxon>
        <taxon>eudicotyledons</taxon>
        <taxon>Gunneridae</taxon>
        <taxon>Pentapetalae</taxon>
        <taxon>rosids</taxon>
        <taxon>malvids</taxon>
        <taxon>Malvales</taxon>
        <taxon>Malvaceae</taxon>
        <taxon>Malvoideae</taxon>
        <taxon>Gossypium</taxon>
    </lineage>
</organism>
<proteinExistence type="predicted"/>
<evidence type="ECO:0008006" key="3">
    <source>
        <dbReference type="Google" id="ProtNLM"/>
    </source>
</evidence>
<evidence type="ECO:0000313" key="1">
    <source>
        <dbReference type="EMBL" id="KAK5795720.1"/>
    </source>
</evidence>
<reference evidence="1 2" key="1">
    <citation type="submission" date="2023-03" db="EMBL/GenBank/DDBJ databases">
        <title>WGS of Gossypium arboreum.</title>
        <authorList>
            <person name="Yu D."/>
        </authorList>
    </citation>
    <scope>NUCLEOTIDE SEQUENCE [LARGE SCALE GENOMIC DNA]</scope>
    <source>
        <tissue evidence="1">Leaf</tissue>
    </source>
</reference>
<gene>
    <name evidence="1" type="ORF">PVK06_036992</name>
</gene>
<name>A0ABR0NL25_GOSAR</name>
<dbReference type="EMBL" id="JARKNE010000010">
    <property type="protein sequence ID" value="KAK5795720.1"/>
    <property type="molecule type" value="Genomic_DNA"/>
</dbReference>
<keyword evidence="2" id="KW-1185">Reference proteome</keyword>
<dbReference type="Proteomes" id="UP001358586">
    <property type="component" value="Chromosome 10"/>
</dbReference>
<accession>A0ABR0NL25</accession>
<protein>
    <recommendedName>
        <fullName evidence="3">RNase H type-1 domain-containing protein</fullName>
    </recommendedName>
</protein>